<dbReference type="RefSeq" id="WP_307862576.1">
    <property type="nucleotide sequence ID" value="NZ_JAGINU010000001.1"/>
</dbReference>
<evidence type="ECO:0000256" key="2">
    <source>
        <dbReference type="ARBA" id="ARBA00022649"/>
    </source>
</evidence>
<comment type="caution">
    <text evidence="4">The sequence shown here is derived from an EMBL/GenBank/DDBJ whole genome shotgun (WGS) entry which is preliminary data.</text>
</comment>
<dbReference type="InterPro" id="IPR003477">
    <property type="entry name" value="PemK-like"/>
</dbReference>
<dbReference type="SUPFAM" id="SSF50118">
    <property type="entry name" value="Cell growth inhibitor/plasmid maintenance toxic component"/>
    <property type="match status" value="1"/>
</dbReference>
<reference evidence="4 5" key="1">
    <citation type="submission" date="2021-03" db="EMBL/GenBank/DDBJ databases">
        <title>Sequencing the genomes of 1000 actinobacteria strains.</title>
        <authorList>
            <person name="Klenk H.-P."/>
        </authorList>
    </citation>
    <scope>NUCLEOTIDE SEQUENCE [LARGE SCALE GENOMIC DNA]</scope>
    <source>
        <strain evidence="4 5">DSM 45256</strain>
    </source>
</reference>
<name>A0ABS4VZB5_9PSEU</name>
<dbReference type="Proteomes" id="UP001519295">
    <property type="component" value="Unassembled WGS sequence"/>
</dbReference>
<gene>
    <name evidence="4" type="ORF">JOF36_004982</name>
</gene>
<accession>A0ABS4VZB5</accession>
<evidence type="ECO:0000313" key="4">
    <source>
        <dbReference type="EMBL" id="MBP2369286.1"/>
    </source>
</evidence>
<feature type="region of interest" description="Disordered" evidence="3">
    <location>
        <begin position="39"/>
        <end position="68"/>
    </location>
</feature>
<evidence type="ECO:0000256" key="3">
    <source>
        <dbReference type="SAM" id="MobiDB-lite"/>
    </source>
</evidence>
<keyword evidence="5" id="KW-1185">Reference proteome</keyword>
<evidence type="ECO:0000256" key="1">
    <source>
        <dbReference type="ARBA" id="ARBA00007521"/>
    </source>
</evidence>
<dbReference type="InterPro" id="IPR011067">
    <property type="entry name" value="Plasmid_toxin/cell-grow_inhib"/>
</dbReference>
<evidence type="ECO:0000313" key="5">
    <source>
        <dbReference type="Proteomes" id="UP001519295"/>
    </source>
</evidence>
<dbReference type="Gene3D" id="2.30.30.110">
    <property type="match status" value="1"/>
</dbReference>
<keyword evidence="2" id="KW-1277">Toxin-antitoxin system</keyword>
<dbReference type="Pfam" id="PF02452">
    <property type="entry name" value="PemK_toxin"/>
    <property type="match status" value="1"/>
</dbReference>
<feature type="compositionally biased region" description="Low complexity" evidence="3">
    <location>
        <begin position="46"/>
        <end position="60"/>
    </location>
</feature>
<proteinExistence type="inferred from homology"/>
<organism evidence="4 5">
    <name type="scientific">Pseudonocardia parietis</name>
    <dbReference type="NCBI Taxonomy" id="570936"/>
    <lineage>
        <taxon>Bacteria</taxon>
        <taxon>Bacillati</taxon>
        <taxon>Actinomycetota</taxon>
        <taxon>Actinomycetes</taxon>
        <taxon>Pseudonocardiales</taxon>
        <taxon>Pseudonocardiaceae</taxon>
        <taxon>Pseudonocardia</taxon>
    </lineage>
</organism>
<comment type="similarity">
    <text evidence="1">Belongs to the PemK/MazF family.</text>
</comment>
<evidence type="ECO:0008006" key="6">
    <source>
        <dbReference type="Google" id="ProtNLM"/>
    </source>
</evidence>
<sequence length="191" mass="20809">MPALAHAAGRGCGRLTAMAINWGSVLRKAADMAVQLLKDSQKQKQPGPAGTRPGATGTAAHVRTAPTGDRAREIVYAPEPDGAADPGEIVWTWVPYEEDAGQGKDRPLLVVGRSGGELLGLMLSSQDRRSGDPDWVGIGSGAWDREGRDSYIRLDRVLEVDEHGIRREGAVLDRNRFDRVAEQLRSRYGWR</sequence>
<dbReference type="EMBL" id="JAGINU010000001">
    <property type="protein sequence ID" value="MBP2369286.1"/>
    <property type="molecule type" value="Genomic_DNA"/>
</dbReference>
<protein>
    <recommendedName>
        <fullName evidence="6">PemK-like, MazF-like toxin of type II toxin-antitoxin system</fullName>
    </recommendedName>
</protein>